<organism evidence="2 3">
    <name type="scientific">Trichinella nativa</name>
    <dbReference type="NCBI Taxonomy" id="6335"/>
    <lineage>
        <taxon>Eukaryota</taxon>
        <taxon>Metazoa</taxon>
        <taxon>Ecdysozoa</taxon>
        <taxon>Nematoda</taxon>
        <taxon>Enoplea</taxon>
        <taxon>Dorylaimia</taxon>
        <taxon>Trichinellida</taxon>
        <taxon>Trichinellidae</taxon>
        <taxon>Trichinella</taxon>
    </lineage>
</organism>
<accession>A0A1Y3E6W7</accession>
<keyword evidence="2" id="KW-0695">RNA-directed DNA polymerase</keyword>
<dbReference type="InterPro" id="IPR013103">
    <property type="entry name" value="RVT_2"/>
</dbReference>
<dbReference type="CDD" id="cd09272">
    <property type="entry name" value="RNase_HI_RT_Ty1"/>
    <property type="match status" value="1"/>
</dbReference>
<dbReference type="Proteomes" id="UP000243006">
    <property type="component" value="Unassembled WGS sequence"/>
</dbReference>
<name>A0A1Y3E6W7_9BILA</name>
<proteinExistence type="predicted"/>
<feature type="domain" description="Reverse transcriptase Ty1/copia-type" evidence="1">
    <location>
        <begin position="93"/>
        <end position="139"/>
    </location>
</feature>
<dbReference type="Pfam" id="PF07727">
    <property type="entry name" value="RVT_2"/>
    <property type="match status" value="2"/>
</dbReference>
<evidence type="ECO:0000313" key="2">
    <source>
        <dbReference type="EMBL" id="OUC40775.1"/>
    </source>
</evidence>
<dbReference type="GO" id="GO:0003964">
    <property type="term" value="F:RNA-directed DNA polymerase activity"/>
    <property type="evidence" value="ECO:0007669"/>
    <property type="project" value="UniProtKB-KW"/>
</dbReference>
<evidence type="ECO:0000313" key="3">
    <source>
        <dbReference type="Proteomes" id="UP000243006"/>
    </source>
</evidence>
<reference evidence="2 3" key="1">
    <citation type="submission" date="2015-04" db="EMBL/GenBank/DDBJ databases">
        <title>Draft genome of the roundworm Trichinella nativa.</title>
        <authorList>
            <person name="Mitreva M."/>
        </authorList>
    </citation>
    <scope>NUCLEOTIDE SEQUENCE [LARGE SCALE GENOMIC DNA]</scope>
    <source>
        <strain evidence="2 3">ISS45</strain>
    </source>
</reference>
<dbReference type="InterPro" id="IPR043502">
    <property type="entry name" value="DNA/RNA_pol_sf"/>
</dbReference>
<feature type="domain" description="Reverse transcriptase Ty1/copia-type" evidence="1">
    <location>
        <begin position="159"/>
        <end position="252"/>
    </location>
</feature>
<dbReference type="PANTHER" id="PTHR11439">
    <property type="entry name" value="GAG-POL-RELATED RETROTRANSPOSON"/>
    <property type="match status" value="1"/>
</dbReference>
<gene>
    <name evidence="2" type="ORF">D917_03809</name>
</gene>
<dbReference type="SUPFAM" id="SSF56672">
    <property type="entry name" value="DNA/RNA polymerases"/>
    <property type="match status" value="1"/>
</dbReference>
<dbReference type="PANTHER" id="PTHR11439:SF483">
    <property type="entry name" value="PEPTIDE SYNTHASE GLIP-LIKE, PUTATIVE (AFU_ORTHOLOGUE AFUA_3G12920)-RELATED"/>
    <property type="match status" value="1"/>
</dbReference>
<dbReference type="EMBL" id="LVZM01022422">
    <property type="protein sequence ID" value="OUC40775.1"/>
    <property type="molecule type" value="Genomic_DNA"/>
</dbReference>
<dbReference type="AlphaFoldDB" id="A0A1Y3E6W7"/>
<sequence length="515" mass="58437">MKVLPGRPRMVRSGRRGRPKKVYQKEEVQLVPCEDVASIAVMNDPKSVAEALSCHESKEWFEAMKREYEALVKNNTWEIVNRPQRQKVITCQYAPVARLSSIRTILAISANYGLIAHQLDFVSAYLNGEIEEEIYMEIPEKRDEVLKYSKGLKATSGDPCVYFERRGRELAIAAMYVDDVIIASNNTARLNELKKALEKSFKMDDMGPIHYCLGIEIKQSANGDIEMSQKNYIMDILEKFRIMNSKPVETQIDASGKLSAELFPRTETEKAEMQNMPYRSLVGSLMYLSVSTRPDIAFAVSLLSQFNENYGSQHWTGAKRVLRYLKKTASYRLRFHRNSGALVGFSDADWGGNSDDRRSYTGYVFKFGNAAISWESRKQRTVALSSTEAEYMALSEACKEAMHLKRMIEEITGLCKSVVLQSDNQSALKLAKNPAFHAGTKHIDIRYHFIREAAERKDVELRYLPTEQMMADVLTKGLFKPKHEKCISEIGLGNLCGESPKQFNNVGEVLGHIVD</sequence>
<evidence type="ECO:0000259" key="1">
    <source>
        <dbReference type="Pfam" id="PF07727"/>
    </source>
</evidence>
<keyword evidence="2" id="KW-0548">Nucleotidyltransferase</keyword>
<comment type="caution">
    <text evidence="2">The sequence shown here is derived from an EMBL/GenBank/DDBJ whole genome shotgun (WGS) entry which is preliminary data.</text>
</comment>
<protein>
    <submittedName>
        <fullName evidence="2">Reverse transcriptase</fullName>
    </submittedName>
</protein>
<keyword evidence="2" id="KW-0808">Transferase</keyword>